<gene>
    <name evidence="2" type="ORF">IQ251_09965</name>
</gene>
<evidence type="ECO:0000259" key="1">
    <source>
        <dbReference type="Pfam" id="PF07179"/>
    </source>
</evidence>
<organism evidence="2 3">
    <name type="scientific">Saccharopolyspora montiporae</name>
    <dbReference type="NCBI Taxonomy" id="2781240"/>
    <lineage>
        <taxon>Bacteria</taxon>
        <taxon>Bacillati</taxon>
        <taxon>Actinomycetota</taxon>
        <taxon>Actinomycetes</taxon>
        <taxon>Pseudonocardiales</taxon>
        <taxon>Pseudonocardiaceae</taxon>
        <taxon>Saccharopolyspora</taxon>
    </lineage>
</organism>
<accession>A0A929BAF1</accession>
<dbReference type="Pfam" id="PF07179">
    <property type="entry name" value="SseB"/>
    <property type="match status" value="1"/>
</dbReference>
<dbReference type="Proteomes" id="UP000598360">
    <property type="component" value="Unassembled WGS sequence"/>
</dbReference>
<sequence length="195" mass="20760">MSQPDEQSAPPITEQMREYARQNPNSWLYIVDPGYEQEGEEVPPEGVIGAYRIDENGELDEDFQANGGYQPSELTSSAPEPVNELEHVLNRIAAGEQSESELPGAVLDAELLLYSPSEDDDTVYAAEMSDGSELVPACTSAGRVPTDWPGYRAVPGRDLPGLLGGYDLGINLTDPVQAVIPHSVLAEAAGGGSSS</sequence>
<dbReference type="RefSeq" id="WP_193928212.1">
    <property type="nucleotide sequence ID" value="NZ_JADEYC010000015.1"/>
</dbReference>
<evidence type="ECO:0000313" key="2">
    <source>
        <dbReference type="EMBL" id="MBE9374770.1"/>
    </source>
</evidence>
<dbReference type="InterPro" id="IPR009839">
    <property type="entry name" value="SseB_N"/>
</dbReference>
<name>A0A929BAF1_9PSEU</name>
<dbReference type="EMBL" id="JADEYC010000015">
    <property type="protein sequence ID" value="MBE9374770.1"/>
    <property type="molecule type" value="Genomic_DNA"/>
</dbReference>
<dbReference type="AlphaFoldDB" id="A0A929BAF1"/>
<protein>
    <submittedName>
        <fullName evidence="2">Type VII secretion system-associated protein</fullName>
    </submittedName>
</protein>
<keyword evidence="3" id="KW-1185">Reference proteome</keyword>
<feature type="domain" description="SseB protein N-terminal" evidence="1">
    <location>
        <begin position="85"/>
        <end position="185"/>
    </location>
</feature>
<dbReference type="NCBIfam" id="NF033532">
    <property type="entry name" value="lone7para_assoc"/>
    <property type="match status" value="1"/>
</dbReference>
<reference evidence="2" key="1">
    <citation type="submission" date="2020-10" db="EMBL/GenBank/DDBJ databases">
        <title>Diversity and distribution of actinomycetes associated with coral in the coast of Hainan.</title>
        <authorList>
            <person name="Li F."/>
        </authorList>
    </citation>
    <scope>NUCLEOTIDE SEQUENCE</scope>
    <source>
        <strain evidence="2">HNM0983</strain>
    </source>
</reference>
<dbReference type="InterPro" id="IPR047659">
    <property type="entry name" value="T7SS_assoc"/>
</dbReference>
<evidence type="ECO:0000313" key="3">
    <source>
        <dbReference type="Proteomes" id="UP000598360"/>
    </source>
</evidence>
<comment type="caution">
    <text evidence="2">The sequence shown here is derived from an EMBL/GenBank/DDBJ whole genome shotgun (WGS) entry which is preliminary data.</text>
</comment>
<proteinExistence type="predicted"/>